<comment type="similarity">
    <text evidence="1">Belongs to the type-I restriction system S methylase family.</text>
</comment>
<name>I7CG09_MYCHA</name>
<keyword evidence="2" id="KW-0680">Restriction system</keyword>
<reference evidence="7" key="2">
    <citation type="submission" date="2012-07" db="EMBL/GenBank/DDBJ databases">
        <title>Complete genome sequence of 'Candidatus Mycoplasma haemolamae'.</title>
        <authorList>
            <person name="Guimaraes A.M.S."/>
            <person name="Toth B."/>
            <person name="Santos A.P."/>
            <person name="Nascimento N.C."/>
            <person name="Sojka J.E."/>
            <person name="Messick J.B."/>
        </authorList>
    </citation>
    <scope>NUCLEOTIDE SEQUENCE [LARGE SCALE GENOMIC DNA]</scope>
    <source>
        <strain evidence="7">Purdue</strain>
    </source>
</reference>
<dbReference type="Proteomes" id="UP000006502">
    <property type="component" value="Chromosome"/>
</dbReference>
<dbReference type="STRING" id="1212765.MHLP_02930"/>
<dbReference type="AlphaFoldDB" id="I7CG09"/>
<evidence type="ECO:0000256" key="1">
    <source>
        <dbReference type="ARBA" id="ARBA00010923"/>
    </source>
</evidence>
<dbReference type="Gene3D" id="3.90.220.20">
    <property type="entry name" value="DNA methylase specificity domains"/>
    <property type="match status" value="1"/>
</dbReference>
<sequence length="177" mass="19782">MSKLVELGTILEIHRGKMPLNFSSEPKAGYFPYLDVEWMRTGRIRRYCDSLKGVVCDVGDILIVDRGSVGLVGKAIQGVIGSTLVRLSSEHLIRDFLYYFLLDKEHLLKSKGKSAMIPQIDWNFLKSLQIPLPSLDEQQKLVEPLVLLDAEGGASSAFKNSADFIKKQSSRKLLKAS</sequence>
<dbReference type="KEGG" id="mhl:MHLP_02930"/>
<dbReference type="Pfam" id="PF01420">
    <property type="entry name" value="Methylase_S"/>
    <property type="match status" value="1"/>
</dbReference>
<dbReference type="REBASE" id="55888">
    <property type="entry name" value="S.MhaPuORF2900P"/>
</dbReference>
<gene>
    <name evidence="6" type="ordered locus">MHLP_02930</name>
</gene>
<evidence type="ECO:0000313" key="6">
    <source>
        <dbReference type="EMBL" id="AFO52166.1"/>
    </source>
</evidence>
<keyword evidence="3" id="KW-0238">DNA-binding</keyword>
<comment type="subunit">
    <text evidence="4">The methyltransferase is composed of M and S polypeptides.</text>
</comment>
<dbReference type="InterPro" id="IPR044946">
    <property type="entry name" value="Restrct_endonuc_typeI_TRD_sf"/>
</dbReference>
<dbReference type="SUPFAM" id="SSF116734">
    <property type="entry name" value="DNA methylase specificity domain"/>
    <property type="match status" value="1"/>
</dbReference>
<dbReference type="InterPro" id="IPR051212">
    <property type="entry name" value="Type-I_RE_S_subunit"/>
</dbReference>
<dbReference type="PANTHER" id="PTHR43140">
    <property type="entry name" value="TYPE-1 RESTRICTION ENZYME ECOKI SPECIFICITY PROTEIN"/>
    <property type="match status" value="1"/>
</dbReference>
<dbReference type="GO" id="GO:0003677">
    <property type="term" value="F:DNA binding"/>
    <property type="evidence" value="ECO:0007669"/>
    <property type="project" value="UniProtKB-KW"/>
</dbReference>
<reference evidence="6 7" key="1">
    <citation type="journal article" date="2012" name="J. Bacteriol.">
        <title>Genome Sequence of "Candidatus Mycoplasma haemolamae" Strain Purdue, a Red Blood Cell Pathogen of Alpacas (Vicugna pacos) and Llamas (Lama glama).</title>
        <authorList>
            <person name="Guimaraes A.M."/>
            <person name="Toth B."/>
            <person name="Santos A.P."/>
            <person name="do Nascimento N.C."/>
            <person name="Kritchevsky J.E."/>
            <person name="Messick J.B."/>
        </authorList>
    </citation>
    <scope>NUCLEOTIDE SEQUENCE [LARGE SCALE GENOMIC DNA]</scope>
    <source>
        <strain evidence="6 7">Purdue</strain>
    </source>
</reference>
<keyword evidence="7" id="KW-1185">Reference proteome</keyword>
<dbReference type="PANTHER" id="PTHR43140:SF1">
    <property type="entry name" value="TYPE I RESTRICTION ENZYME ECOKI SPECIFICITY SUBUNIT"/>
    <property type="match status" value="1"/>
</dbReference>
<evidence type="ECO:0000313" key="7">
    <source>
        <dbReference type="Proteomes" id="UP000006502"/>
    </source>
</evidence>
<dbReference type="HOGENOM" id="CLU_1516268_0_0_14"/>
<protein>
    <submittedName>
        <fullName evidence="6">Type I restriction modification enzyme protein S</fullName>
    </submittedName>
</protein>
<proteinExistence type="inferred from homology"/>
<accession>I7CG09</accession>
<evidence type="ECO:0000259" key="5">
    <source>
        <dbReference type="Pfam" id="PF01420"/>
    </source>
</evidence>
<evidence type="ECO:0000256" key="2">
    <source>
        <dbReference type="ARBA" id="ARBA00022747"/>
    </source>
</evidence>
<dbReference type="GO" id="GO:0009307">
    <property type="term" value="P:DNA restriction-modification system"/>
    <property type="evidence" value="ECO:0007669"/>
    <property type="project" value="UniProtKB-KW"/>
</dbReference>
<evidence type="ECO:0000256" key="4">
    <source>
        <dbReference type="ARBA" id="ARBA00038652"/>
    </source>
</evidence>
<organism evidence="6 7">
    <name type="scientific">Mycoplasma haematolamae (strain Purdue)</name>
    <dbReference type="NCBI Taxonomy" id="1212765"/>
    <lineage>
        <taxon>Bacteria</taxon>
        <taxon>Bacillati</taxon>
        <taxon>Mycoplasmatota</taxon>
        <taxon>Mollicutes</taxon>
        <taxon>Mycoplasmataceae</taxon>
        <taxon>Mycoplasma</taxon>
    </lineage>
</organism>
<evidence type="ECO:0000256" key="3">
    <source>
        <dbReference type="ARBA" id="ARBA00023125"/>
    </source>
</evidence>
<dbReference type="PATRIC" id="fig|1212765.3.peg.660"/>
<dbReference type="InterPro" id="IPR000055">
    <property type="entry name" value="Restrct_endonuc_typeI_TRD"/>
</dbReference>
<feature type="domain" description="Type I restriction modification DNA specificity" evidence="5">
    <location>
        <begin position="4"/>
        <end position="148"/>
    </location>
</feature>
<dbReference type="EMBL" id="CP003731">
    <property type="protein sequence ID" value="AFO52166.1"/>
    <property type="molecule type" value="Genomic_DNA"/>
</dbReference>